<feature type="domain" description="AAA-ATPase-like" evidence="1">
    <location>
        <begin position="7"/>
        <end position="232"/>
    </location>
</feature>
<reference evidence="2 3" key="1">
    <citation type="submission" date="2015-02" db="EMBL/GenBank/DDBJ databases">
        <title>Single-cell genomics of uncultivated deep-branching MTB reveals a conserved set of magnetosome genes.</title>
        <authorList>
            <person name="Kolinko S."/>
            <person name="Richter M."/>
            <person name="Glockner F.O."/>
            <person name="Brachmann A."/>
            <person name="Schuler D."/>
        </authorList>
    </citation>
    <scope>NUCLEOTIDE SEQUENCE [LARGE SCALE GENOMIC DNA]</scope>
    <source>
        <strain evidence="2">SKK-01</strain>
    </source>
</reference>
<dbReference type="AlphaFoldDB" id="A0A0F0CQJ3"/>
<dbReference type="InterPro" id="IPR018631">
    <property type="entry name" value="AAA-ATPase-like_dom"/>
</dbReference>
<dbReference type="Gene3D" id="3.40.50.300">
    <property type="entry name" value="P-loop containing nucleotide triphosphate hydrolases"/>
    <property type="match status" value="1"/>
</dbReference>
<comment type="caution">
    <text evidence="2">The sequence shown here is derived from an EMBL/GenBank/DDBJ whole genome shotgun (WGS) entry which is preliminary data.</text>
</comment>
<sequence length="345" mass="40416">MRIQKLPVGYSDFKTIIDNKFYYIDKTLFIKEIIDESAKVILIPRPRRFGKTLNLSMLRYFFEKTEKSNGYLFKDLAICRLGEEYMNQQGAYPVIFLTLKDVKEKTWEITYSKIKKLLQEEYKRHQYLIEGNILDKTDKINFEKILNLTAEQGDYENSLKTLSFFLERYHNKKVIILLDEYDTPIQSGYLENFYEHVISFMRNFLSGGFKDNTSLEKGVLTGILRVSKESIFSGMNNLGVFTILSHKFSDKFGFTEKEVLELLKAFNLEHLLEDVRRWYNGYNFRGVTIYNPWSIVSYASTPEDGLLPYWGNTANSAIIHELMTRGGVELREELEKLIKGEVLDG</sequence>
<name>A0A0F0CQJ3_9BACT</name>
<evidence type="ECO:0000259" key="1">
    <source>
        <dbReference type="Pfam" id="PF09820"/>
    </source>
</evidence>
<dbReference type="Pfam" id="PF09820">
    <property type="entry name" value="AAA-ATPase_like"/>
    <property type="match status" value="1"/>
</dbReference>
<dbReference type="InterPro" id="IPR027417">
    <property type="entry name" value="P-loop_NTPase"/>
</dbReference>
<evidence type="ECO:0000313" key="2">
    <source>
        <dbReference type="EMBL" id="KJJ83680.1"/>
    </source>
</evidence>
<dbReference type="PANTHER" id="PTHR34825">
    <property type="entry name" value="CONSERVED PROTEIN, WITH A WEAK D-GALACTARATE DEHYDRATASE/ALTRONATE HYDROLASE DOMAIN"/>
    <property type="match status" value="1"/>
</dbReference>
<evidence type="ECO:0000313" key="3">
    <source>
        <dbReference type="Proteomes" id="UP000033428"/>
    </source>
</evidence>
<dbReference type="Proteomes" id="UP000033428">
    <property type="component" value="Unassembled WGS sequence"/>
</dbReference>
<gene>
    <name evidence="2" type="ORF">OMAG_002451</name>
</gene>
<proteinExistence type="predicted"/>
<feature type="non-terminal residue" evidence="2">
    <location>
        <position position="345"/>
    </location>
</feature>
<keyword evidence="3" id="KW-1185">Reference proteome</keyword>
<organism evidence="2 3">
    <name type="scientific">Candidatus Omnitrophus magneticus</name>
    <dbReference type="NCBI Taxonomy" id="1609969"/>
    <lineage>
        <taxon>Bacteria</taxon>
        <taxon>Pseudomonadati</taxon>
        <taxon>Candidatus Omnitrophota</taxon>
        <taxon>Candidatus Omnitrophus</taxon>
    </lineage>
</organism>
<accession>A0A0F0CQJ3</accession>
<protein>
    <recommendedName>
        <fullName evidence="1">AAA-ATPase-like domain-containing protein</fullName>
    </recommendedName>
</protein>
<dbReference type="PANTHER" id="PTHR34825:SF1">
    <property type="entry name" value="AAA-ATPASE-LIKE DOMAIN-CONTAINING PROTEIN"/>
    <property type="match status" value="1"/>
</dbReference>
<dbReference type="EMBL" id="JYNY01000503">
    <property type="protein sequence ID" value="KJJ83680.1"/>
    <property type="molecule type" value="Genomic_DNA"/>
</dbReference>